<sequence length="234" mass="25500">MQSKKKKSTPYQLRQNLSFQSTAPKFLQRLTAAETTVSDTIISKHDTGDSDNTNANLEATLKNSKKAGNDMSSHTTDDNKNDDRAGGGDGADTSDDYLEKDDEKPQVVVLDDGHPDGLLAKGNSDRQAQHGRVVNRSPPELLDASEDSKSSNDDGAINSKEREFDITKDRVIFSNKKRRVAVGNDSKAESKSGPSKVKKDSSGLDELGKKSKKKKAKTRTNKQLLSFNADDDGN</sequence>
<dbReference type="Pfam" id="PF15377">
    <property type="entry name" value="DUF4604"/>
    <property type="match status" value="1"/>
</dbReference>
<dbReference type="EMBL" id="JANBPU010000025">
    <property type="protein sequence ID" value="KAJ1919553.1"/>
    <property type="molecule type" value="Genomic_DNA"/>
</dbReference>
<feature type="region of interest" description="Disordered" evidence="1">
    <location>
        <begin position="39"/>
        <end position="234"/>
    </location>
</feature>
<feature type="compositionally biased region" description="Polar residues" evidence="1">
    <location>
        <begin position="9"/>
        <end position="22"/>
    </location>
</feature>
<feature type="compositionally biased region" description="Basic and acidic residues" evidence="1">
    <location>
        <begin position="197"/>
        <end position="209"/>
    </location>
</feature>
<evidence type="ECO:0000259" key="2">
    <source>
        <dbReference type="Pfam" id="PF15377"/>
    </source>
</evidence>
<gene>
    <name evidence="3" type="ORF">H4219_001909</name>
</gene>
<dbReference type="InterPro" id="IPR027911">
    <property type="entry name" value="DUF4604"/>
</dbReference>
<feature type="compositionally biased region" description="Basic residues" evidence="1">
    <location>
        <begin position="210"/>
        <end position="220"/>
    </location>
</feature>
<feature type="domain" description="DUF4604" evidence="2">
    <location>
        <begin position="16"/>
        <end position="231"/>
    </location>
</feature>
<feature type="compositionally biased region" description="Basic and acidic residues" evidence="1">
    <location>
        <begin position="75"/>
        <end position="86"/>
    </location>
</feature>
<evidence type="ECO:0000313" key="3">
    <source>
        <dbReference type="EMBL" id="KAJ1919553.1"/>
    </source>
</evidence>
<name>A0A9W7ZZ56_9FUNG</name>
<reference evidence="3" key="1">
    <citation type="submission" date="2022-07" db="EMBL/GenBank/DDBJ databases">
        <title>Phylogenomic reconstructions and comparative analyses of Kickxellomycotina fungi.</title>
        <authorList>
            <person name="Reynolds N.K."/>
            <person name="Stajich J.E."/>
            <person name="Barry K."/>
            <person name="Grigoriev I.V."/>
            <person name="Crous P."/>
            <person name="Smith M.E."/>
        </authorList>
    </citation>
    <scope>NUCLEOTIDE SEQUENCE</scope>
    <source>
        <strain evidence="3">NBRC 100468</strain>
    </source>
</reference>
<feature type="compositionally biased region" description="Basic and acidic residues" evidence="1">
    <location>
        <begin position="101"/>
        <end position="115"/>
    </location>
</feature>
<feature type="region of interest" description="Disordered" evidence="1">
    <location>
        <begin position="1"/>
        <end position="22"/>
    </location>
</feature>
<dbReference type="AlphaFoldDB" id="A0A9W7ZZ56"/>
<comment type="caution">
    <text evidence="3">The sequence shown here is derived from an EMBL/GenBank/DDBJ whole genome shotgun (WGS) entry which is preliminary data.</text>
</comment>
<evidence type="ECO:0000256" key="1">
    <source>
        <dbReference type="SAM" id="MobiDB-lite"/>
    </source>
</evidence>
<accession>A0A9W7ZZ56</accession>
<feature type="compositionally biased region" description="Basic and acidic residues" evidence="1">
    <location>
        <begin position="159"/>
        <end position="171"/>
    </location>
</feature>
<proteinExistence type="predicted"/>
<organism evidence="3 4">
    <name type="scientific">Mycoemilia scoparia</name>
    <dbReference type="NCBI Taxonomy" id="417184"/>
    <lineage>
        <taxon>Eukaryota</taxon>
        <taxon>Fungi</taxon>
        <taxon>Fungi incertae sedis</taxon>
        <taxon>Zoopagomycota</taxon>
        <taxon>Kickxellomycotina</taxon>
        <taxon>Kickxellomycetes</taxon>
        <taxon>Kickxellales</taxon>
        <taxon>Kickxellaceae</taxon>
        <taxon>Mycoemilia</taxon>
    </lineage>
</organism>
<keyword evidence="4" id="KW-1185">Reference proteome</keyword>
<evidence type="ECO:0000313" key="4">
    <source>
        <dbReference type="Proteomes" id="UP001150538"/>
    </source>
</evidence>
<protein>
    <recommendedName>
        <fullName evidence="2">DUF4604 domain-containing protein</fullName>
    </recommendedName>
</protein>
<dbReference type="Proteomes" id="UP001150538">
    <property type="component" value="Unassembled WGS sequence"/>
</dbReference>